<dbReference type="Proteomes" id="UP000277582">
    <property type="component" value="Unassembled WGS sequence"/>
</dbReference>
<reference evidence="3 4" key="1">
    <citation type="submission" date="2018-10" db="EMBL/GenBank/DDBJ databases">
        <title>Co-occurring genomic capacity for anaerobic methane metabolism and dissimilatory sulfite reduction discovered in the Korarchaeota.</title>
        <authorList>
            <person name="Mckay L.J."/>
            <person name="Dlakic M."/>
            <person name="Fields M.W."/>
            <person name="Delmont T.O."/>
            <person name="Eren A.M."/>
            <person name="Jay Z.J."/>
            <person name="Klingelsmith K.B."/>
            <person name="Rusch D.B."/>
            <person name="Inskeep W.P."/>
        </authorList>
    </citation>
    <scope>NUCLEOTIDE SEQUENCE [LARGE SCALE GENOMIC DNA]</scope>
    <source>
        <strain evidence="3 4">MDKW</strain>
    </source>
</reference>
<comment type="caution">
    <text evidence="3">The sequence shown here is derived from an EMBL/GenBank/DDBJ whole genome shotgun (WGS) entry which is preliminary data.</text>
</comment>
<accession>A0A3R9QZN7</accession>
<evidence type="ECO:0000313" key="4">
    <source>
        <dbReference type="Proteomes" id="UP000277582"/>
    </source>
</evidence>
<keyword evidence="1" id="KW-0051">Antiviral defense</keyword>
<organism evidence="3 4">
    <name type="scientific">Candidatus Methanodesulfokora washburnensis</name>
    <dbReference type="NCBI Taxonomy" id="2478471"/>
    <lineage>
        <taxon>Archaea</taxon>
        <taxon>Thermoproteota</taxon>
        <taxon>Candidatus Korarchaeia</taxon>
        <taxon>Candidatus Korarchaeia incertae sedis</taxon>
        <taxon>Candidatus Methanodesulfokora</taxon>
    </lineage>
</organism>
<dbReference type="Pfam" id="PF03787">
    <property type="entry name" value="RAMPs"/>
    <property type="match status" value="1"/>
</dbReference>
<dbReference type="InterPro" id="IPR005537">
    <property type="entry name" value="RAMP_III_fam"/>
</dbReference>
<name>A0A3R9QZN7_9CREN</name>
<evidence type="ECO:0000256" key="1">
    <source>
        <dbReference type="ARBA" id="ARBA00023118"/>
    </source>
</evidence>
<dbReference type="InterPro" id="IPR010172">
    <property type="entry name" value="CRISPR-assoc_prot_TM1791"/>
</dbReference>
<dbReference type="GO" id="GO:0051607">
    <property type="term" value="P:defense response to virus"/>
    <property type="evidence" value="ECO:0007669"/>
    <property type="project" value="UniProtKB-KW"/>
</dbReference>
<sequence length="258" mass="29469">MMYTEEIPLDPSFINVLSWLRRKSVGYLKDKARIRKEDHKEREILEERKRRILKELSMAYFPEKLNKVFKKASSILDAQKSALQACGYIVFDFPGRTESRLIVGMANDIFGKQVFEVGLSWDPLLNLPYIPASSLKGAFRSYIEMEKKDLASLLGTKEEASSIVFLNAYPINSRYNLLVPEVTTPIYKEQEGKIRETEAEPSPITYLAINKDVAFRIIVGVKLNGKAVYDQLRYLLQDMLKRGVGAKTLLGYGVMELS</sequence>
<dbReference type="PANTHER" id="PTHR39965:SF1">
    <property type="entry name" value="CRISPR SYSTEM CMR SUBUNIT CMR6"/>
    <property type="match status" value="1"/>
</dbReference>
<dbReference type="EMBL" id="RCOS01000033">
    <property type="protein sequence ID" value="RSN77463.1"/>
    <property type="molecule type" value="Genomic_DNA"/>
</dbReference>
<feature type="domain" description="CRISPR type III-associated protein" evidence="2">
    <location>
        <begin position="97"/>
        <end position="256"/>
    </location>
</feature>
<dbReference type="PANTHER" id="PTHR39965">
    <property type="entry name" value="CRISPR SYSTEM CMR SUBUNIT CMR6"/>
    <property type="match status" value="1"/>
</dbReference>
<dbReference type="RefSeq" id="WP_125670505.1">
    <property type="nucleotide sequence ID" value="NZ_RCOS01000033.1"/>
</dbReference>
<evidence type="ECO:0000259" key="2">
    <source>
        <dbReference type="Pfam" id="PF03787"/>
    </source>
</evidence>
<protein>
    <submittedName>
        <fullName evidence="3">Type III-B CRISPR module RAMP protein Cmr6</fullName>
    </submittedName>
</protein>
<evidence type="ECO:0000313" key="3">
    <source>
        <dbReference type="EMBL" id="RSN77463.1"/>
    </source>
</evidence>
<dbReference type="OrthoDB" id="86328at2157"/>
<dbReference type="AlphaFoldDB" id="A0A3R9QZN7"/>
<proteinExistence type="predicted"/>
<gene>
    <name evidence="3" type="primary">cmr6</name>
    <name evidence="3" type="ORF">D6D85_02605</name>
</gene>
<dbReference type="NCBIfam" id="TIGR01898">
    <property type="entry name" value="cas_TM1791_cmr6"/>
    <property type="match status" value="1"/>
</dbReference>
<keyword evidence="4" id="KW-1185">Reference proteome</keyword>